<dbReference type="AlphaFoldDB" id="A0AAV3PP85"/>
<name>A0AAV3PP85_LITER</name>
<evidence type="ECO:0000313" key="2">
    <source>
        <dbReference type="EMBL" id="GAA0153001.1"/>
    </source>
</evidence>
<evidence type="ECO:0000313" key="3">
    <source>
        <dbReference type="Proteomes" id="UP001454036"/>
    </source>
</evidence>
<sequence>MYSLTPLEEEIPSMATRRTQKGQAPIRGGVVERTFDEDLAFEERLEENPRFEVEVFAVNVLTEPLTDVASIKTPLLKRKVSKDEGLKRKPKKSKKAQSVVPVEGTEGPMIKTKLFDDIPDDDDMEADDEDSEAPEDGEGVWIG</sequence>
<accession>A0AAV3PP85</accession>
<feature type="compositionally biased region" description="Acidic residues" evidence="1">
    <location>
        <begin position="117"/>
        <end position="143"/>
    </location>
</feature>
<gene>
    <name evidence="2" type="ORF">LIER_11340</name>
</gene>
<protein>
    <submittedName>
        <fullName evidence="2">Uncharacterized protein</fullName>
    </submittedName>
</protein>
<dbReference type="Proteomes" id="UP001454036">
    <property type="component" value="Unassembled WGS sequence"/>
</dbReference>
<dbReference type="EMBL" id="BAABME010002096">
    <property type="protein sequence ID" value="GAA0153001.1"/>
    <property type="molecule type" value="Genomic_DNA"/>
</dbReference>
<organism evidence="2 3">
    <name type="scientific">Lithospermum erythrorhizon</name>
    <name type="common">Purple gromwell</name>
    <name type="synonym">Lithospermum officinale var. erythrorhizon</name>
    <dbReference type="NCBI Taxonomy" id="34254"/>
    <lineage>
        <taxon>Eukaryota</taxon>
        <taxon>Viridiplantae</taxon>
        <taxon>Streptophyta</taxon>
        <taxon>Embryophyta</taxon>
        <taxon>Tracheophyta</taxon>
        <taxon>Spermatophyta</taxon>
        <taxon>Magnoliopsida</taxon>
        <taxon>eudicotyledons</taxon>
        <taxon>Gunneridae</taxon>
        <taxon>Pentapetalae</taxon>
        <taxon>asterids</taxon>
        <taxon>lamiids</taxon>
        <taxon>Boraginales</taxon>
        <taxon>Boraginaceae</taxon>
        <taxon>Boraginoideae</taxon>
        <taxon>Lithospermeae</taxon>
        <taxon>Lithospermum</taxon>
    </lineage>
</organism>
<proteinExistence type="predicted"/>
<comment type="caution">
    <text evidence="2">The sequence shown here is derived from an EMBL/GenBank/DDBJ whole genome shotgun (WGS) entry which is preliminary data.</text>
</comment>
<evidence type="ECO:0000256" key="1">
    <source>
        <dbReference type="SAM" id="MobiDB-lite"/>
    </source>
</evidence>
<reference evidence="2 3" key="1">
    <citation type="submission" date="2024-01" db="EMBL/GenBank/DDBJ databases">
        <title>The complete chloroplast genome sequence of Lithospermum erythrorhizon: insights into the phylogenetic relationship among Boraginaceae species and the maternal lineages of purple gromwells.</title>
        <authorList>
            <person name="Okada T."/>
            <person name="Watanabe K."/>
        </authorList>
    </citation>
    <scope>NUCLEOTIDE SEQUENCE [LARGE SCALE GENOMIC DNA]</scope>
</reference>
<keyword evidence="3" id="KW-1185">Reference proteome</keyword>
<feature type="region of interest" description="Disordered" evidence="1">
    <location>
        <begin position="1"/>
        <end position="27"/>
    </location>
</feature>
<feature type="region of interest" description="Disordered" evidence="1">
    <location>
        <begin position="81"/>
        <end position="143"/>
    </location>
</feature>